<evidence type="ECO:0000313" key="3">
    <source>
        <dbReference type="EMBL" id="CAF3858191.1"/>
    </source>
</evidence>
<evidence type="ECO:0000313" key="2">
    <source>
        <dbReference type="EMBL" id="CAF1096672.1"/>
    </source>
</evidence>
<evidence type="ECO:0000313" key="4">
    <source>
        <dbReference type="Proteomes" id="UP000677228"/>
    </source>
</evidence>
<gene>
    <name evidence="2" type="ORF">OVA965_LOCUS19087</name>
    <name evidence="3" type="ORF">TMI583_LOCUS19100</name>
</gene>
<sequence>MALSSFCSLSLQSIDSELTVFNSTKYITENVKRETLFQTDAQQIVSLFTRTTLSSFSQVISIIRQMIVGDSLLSGTLSNYQFSSYAVEFPQIMQQFAPYNDGSICSCKTEPTTCNIRSGIFKTEHDDSDLQSHRVLEFAIPGFLVGCYNIEAMFASTFECYYSQSCLNTISNLLYSISLSPFTAMNYSTGTSRYNVTTSIKDIVQQLMVEQWNNKTSFDAYFKRCKPESCVYTYSKRVNLIYVLTTTIGLIGGLTTVLRIFVPFIIKSIRRKKRIVTVSDSDNNEPKFHSVCTDNSFLTSPEWLEIDYNYTGNLHADYPSFQTPLNDFRQIASPFGQLLSSFCQLSTETFDANFLIFNYTILITPNLITNDQFQLQTIGYINQFVQNTARSLNSSLRIINTLIQSNQFISGLATDSILTIDPHYNRHYDTQIYDYDIQYVYDRLDQEYNSTLQGIECSCQLTPLCVQQAVIYDLSLFAPTHGANSTTVLFAIP</sequence>
<evidence type="ECO:0000256" key="1">
    <source>
        <dbReference type="SAM" id="Phobius"/>
    </source>
</evidence>
<feature type="non-terminal residue" evidence="2">
    <location>
        <position position="1"/>
    </location>
</feature>
<dbReference type="Proteomes" id="UP000677228">
    <property type="component" value="Unassembled WGS sequence"/>
</dbReference>
<organism evidence="2 4">
    <name type="scientific">Didymodactylos carnosus</name>
    <dbReference type="NCBI Taxonomy" id="1234261"/>
    <lineage>
        <taxon>Eukaryota</taxon>
        <taxon>Metazoa</taxon>
        <taxon>Spiralia</taxon>
        <taxon>Gnathifera</taxon>
        <taxon>Rotifera</taxon>
        <taxon>Eurotatoria</taxon>
        <taxon>Bdelloidea</taxon>
        <taxon>Philodinida</taxon>
        <taxon>Philodinidae</taxon>
        <taxon>Didymodactylos</taxon>
    </lineage>
</organism>
<dbReference type="AlphaFoldDB" id="A0A8S2EB00"/>
<keyword evidence="1" id="KW-1133">Transmembrane helix</keyword>
<feature type="transmembrane region" description="Helical" evidence="1">
    <location>
        <begin position="240"/>
        <end position="266"/>
    </location>
</feature>
<accession>A0A8S2EB00</accession>
<keyword evidence="1" id="KW-0472">Membrane</keyword>
<dbReference type="Proteomes" id="UP000682733">
    <property type="component" value="Unassembled WGS sequence"/>
</dbReference>
<protein>
    <submittedName>
        <fullName evidence="2">Uncharacterized protein</fullName>
    </submittedName>
</protein>
<dbReference type="EMBL" id="CAJNOK010009718">
    <property type="protein sequence ID" value="CAF1096672.1"/>
    <property type="molecule type" value="Genomic_DNA"/>
</dbReference>
<keyword evidence="1" id="KW-0812">Transmembrane</keyword>
<comment type="caution">
    <text evidence="2">The sequence shown here is derived from an EMBL/GenBank/DDBJ whole genome shotgun (WGS) entry which is preliminary data.</text>
</comment>
<reference evidence="2" key="1">
    <citation type="submission" date="2021-02" db="EMBL/GenBank/DDBJ databases">
        <authorList>
            <person name="Nowell W R."/>
        </authorList>
    </citation>
    <scope>NUCLEOTIDE SEQUENCE</scope>
</reference>
<proteinExistence type="predicted"/>
<name>A0A8S2EB00_9BILA</name>
<dbReference type="EMBL" id="CAJOBA010009736">
    <property type="protein sequence ID" value="CAF3858191.1"/>
    <property type="molecule type" value="Genomic_DNA"/>
</dbReference>